<dbReference type="Proteomes" id="UP000318717">
    <property type="component" value="Unassembled WGS sequence"/>
</dbReference>
<comment type="caution">
    <text evidence="1">The sequence shown here is derived from an EMBL/GenBank/DDBJ whole genome shotgun (WGS) entry which is preliminary data.</text>
</comment>
<sequence length="122" mass="14049">MAVLITYLFLTFSGGSPAFLDFISDRIDDVKAVVVNNEQQKEAVSILELMGEHSKEHNKQTNEINKKISKLIESRDAKLSEIIAIGDSNFENIESYSNEMLELRFKLKEHVTREEWAQIFIE</sequence>
<evidence type="ECO:0000313" key="2">
    <source>
        <dbReference type="Proteomes" id="UP000318717"/>
    </source>
</evidence>
<dbReference type="EMBL" id="BJLF01000006">
    <property type="protein sequence ID" value="GEA50831.1"/>
    <property type="molecule type" value="Genomic_DNA"/>
</dbReference>
<protein>
    <submittedName>
        <fullName evidence="1">Uncharacterized protein</fullName>
    </submittedName>
</protein>
<evidence type="ECO:0000313" key="1">
    <source>
        <dbReference type="EMBL" id="GEA50831.1"/>
    </source>
</evidence>
<organism evidence="1 2">
    <name type="scientific">Vibrio inusitatus NBRC 102082</name>
    <dbReference type="NCBI Taxonomy" id="1219070"/>
    <lineage>
        <taxon>Bacteria</taxon>
        <taxon>Pseudomonadati</taxon>
        <taxon>Pseudomonadota</taxon>
        <taxon>Gammaproteobacteria</taxon>
        <taxon>Vibrionales</taxon>
        <taxon>Vibrionaceae</taxon>
        <taxon>Vibrio</taxon>
    </lineage>
</organism>
<accession>A0A4Y3HV27</accession>
<proteinExistence type="predicted"/>
<dbReference type="AlphaFoldDB" id="A0A4Y3HV27"/>
<name>A0A4Y3HV27_9VIBR</name>
<reference evidence="1 2" key="1">
    <citation type="submission" date="2019-06" db="EMBL/GenBank/DDBJ databases">
        <title>Whole genome shotgun sequence of Vibrio inusitatus NBRC 102082.</title>
        <authorList>
            <person name="Hosoyama A."/>
            <person name="Uohara A."/>
            <person name="Ohji S."/>
            <person name="Ichikawa N."/>
        </authorList>
    </citation>
    <scope>NUCLEOTIDE SEQUENCE [LARGE SCALE GENOMIC DNA]</scope>
    <source>
        <strain evidence="1 2">NBRC 102082</strain>
    </source>
</reference>
<keyword evidence="2" id="KW-1185">Reference proteome</keyword>
<dbReference type="RefSeq" id="WP_141345175.1">
    <property type="nucleotide sequence ID" value="NZ_BJLF01000006.1"/>
</dbReference>
<gene>
    <name evidence="1" type="ORF">VIN01S_16350</name>
</gene>